<dbReference type="Proteomes" id="UP000178091">
    <property type="component" value="Unassembled WGS sequence"/>
</dbReference>
<proteinExistence type="predicted"/>
<feature type="compositionally biased region" description="Polar residues" evidence="1">
    <location>
        <begin position="1"/>
        <end position="12"/>
    </location>
</feature>
<feature type="compositionally biased region" description="Low complexity" evidence="1">
    <location>
        <begin position="22"/>
        <end position="37"/>
    </location>
</feature>
<gene>
    <name evidence="2" type="ORF">A3F55_00600</name>
</gene>
<evidence type="ECO:0000313" key="2">
    <source>
        <dbReference type="EMBL" id="OGC84453.1"/>
    </source>
</evidence>
<reference evidence="2 3" key="1">
    <citation type="journal article" date="2016" name="Nat. Commun.">
        <title>Thousands of microbial genomes shed light on interconnected biogeochemical processes in an aquifer system.</title>
        <authorList>
            <person name="Anantharaman K."/>
            <person name="Brown C.T."/>
            <person name="Hug L.A."/>
            <person name="Sharon I."/>
            <person name="Castelle C.J."/>
            <person name="Probst A.J."/>
            <person name="Thomas B.C."/>
            <person name="Singh A."/>
            <person name="Wilkins M.J."/>
            <person name="Karaoz U."/>
            <person name="Brodie E.L."/>
            <person name="Williams K.H."/>
            <person name="Hubbard S.S."/>
            <person name="Banfield J.F."/>
        </authorList>
    </citation>
    <scope>NUCLEOTIDE SEQUENCE [LARGE SCALE GENOMIC DNA]</scope>
</reference>
<protein>
    <submittedName>
        <fullName evidence="2">Uncharacterized protein</fullName>
    </submittedName>
</protein>
<dbReference type="EMBL" id="MEWW01000016">
    <property type="protein sequence ID" value="OGC84453.1"/>
    <property type="molecule type" value="Genomic_DNA"/>
</dbReference>
<comment type="caution">
    <text evidence="2">The sequence shown here is derived from an EMBL/GenBank/DDBJ whole genome shotgun (WGS) entry which is preliminary data.</text>
</comment>
<sequence length="95" mass="10120">MAVFFDTTTAQRNGEGVASSLTESTAPRRPRPRASTSFTSALRSRRVFASIFLNGYAGAAPAAAAYKRFSPTCAALAAKKPVRTGAFALFWLICL</sequence>
<dbReference type="AlphaFoldDB" id="A0A1F4XTV0"/>
<name>A0A1F4XTV0_9BACT</name>
<feature type="region of interest" description="Disordered" evidence="1">
    <location>
        <begin position="1"/>
        <end position="37"/>
    </location>
</feature>
<evidence type="ECO:0000313" key="3">
    <source>
        <dbReference type="Proteomes" id="UP000178091"/>
    </source>
</evidence>
<evidence type="ECO:0000256" key="1">
    <source>
        <dbReference type="SAM" id="MobiDB-lite"/>
    </source>
</evidence>
<accession>A0A1F4XTV0</accession>
<organism evidence="2 3">
    <name type="scientific">Candidatus Adlerbacteria bacterium RIFCSPHIGHO2_12_FULL_53_18</name>
    <dbReference type="NCBI Taxonomy" id="1797242"/>
    <lineage>
        <taxon>Bacteria</taxon>
        <taxon>Candidatus Adleribacteriota</taxon>
    </lineage>
</organism>